<evidence type="ECO:0000313" key="3">
    <source>
        <dbReference type="Proteomes" id="UP000310200"/>
    </source>
</evidence>
<name>A0A4S2KPN8_9HYME</name>
<dbReference type="AlphaFoldDB" id="A0A4S2KPN8"/>
<reference evidence="2 3" key="1">
    <citation type="journal article" date="2019" name="Philos. Trans. R. Soc. Lond., B, Biol. Sci.">
        <title>Ant behaviour and brain gene expression of defending hosts depend on the ecological success of the intruding social parasite.</title>
        <authorList>
            <person name="Kaur R."/>
            <person name="Stoldt M."/>
            <person name="Jongepier E."/>
            <person name="Feldmeyer B."/>
            <person name="Menzel F."/>
            <person name="Bornberg-Bauer E."/>
            <person name="Foitzik S."/>
        </authorList>
    </citation>
    <scope>NUCLEOTIDE SEQUENCE [LARGE SCALE GENOMIC DNA]</scope>
    <source>
        <tissue evidence="2">Whole body</tissue>
    </source>
</reference>
<accession>A0A4S2KPN8</accession>
<dbReference type="EMBL" id="QBLH01002046">
    <property type="protein sequence ID" value="TGZ49989.1"/>
    <property type="molecule type" value="Genomic_DNA"/>
</dbReference>
<feature type="region of interest" description="Disordered" evidence="1">
    <location>
        <begin position="1"/>
        <end position="37"/>
    </location>
</feature>
<organism evidence="2 3">
    <name type="scientific">Temnothorax longispinosus</name>
    <dbReference type="NCBI Taxonomy" id="300112"/>
    <lineage>
        <taxon>Eukaryota</taxon>
        <taxon>Metazoa</taxon>
        <taxon>Ecdysozoa</taxon>
        <taxon>Arthropoda</taxon>
        <taxon>Hexapoda</taxon>
        <taxon>Insecta</taxon>
        <taxon>Pterygota</taxon>
        <taxon>Neoptera</taxon>
        <taxon>Endopterygota</taxon>
        <taxon>Hymenoptera</taxon>
        <taxon>Apocrita</taxon>
        <taxon>Aculeata</taxon>
        <taxon>Formicoidea</taxon>
        <taxon>Formicidae</taxon>
        <taxon>Myrmicinae</taxon>
        <taxon>Temnothorax</taxon>
    </lineage>
</organism>
<evidence type="ECO:0000256" key="1">
    <source>
        <dbReference type="SAM" id="MobiDB-lite"/>
    </source>
</evidence>
<feature type="non-terminal residue" evidence="2">
    <location>
        <position position="1"/>
    </location>
</feature>
<feature type="region of interest" description="Disordered" evidence="1">
    <location>
        <begin position="80"/>
        <end position="106"/>
    </location>
</feature>
<protein>
    <submittedName>
        <fullName evidence="2">Uncharacterized protein</fullName>
    </submittedName>
</protein>
<feature type="compositionally biased region" description="Polar residues" evidence="1">
    <location>
        <begin position="88"/>
        <end position="101"/>
    </location>
</feature>
<dbReference type="Proteomes" id="UP000310200">
    <property type="component" value="Unassembled WGS sequence"/>
</dbReference>
<keyword evidence="3" id="KW-1185">Reference proteome</keyword>
<sequence length="138" mass="15250">RQPPYLRGPFSFGRRRQSNDNGRAAPGRGRSVGIAFNPRPQAHVASAGPLYRDPSTSWRVTSLPRHSRIVQFLSCLNTPESPEDTVLARSSNLKSQSSSPALEQPKCLAECGSRKENVGRLGGVEEMRVKHPIFESLR</sequence>
<gene>
    <name evidence="2" type="ORF">DBV15_11591</name>
</gene>
<proteinExistence type="predicted"/>
<feature type="non-terminal residue" evidence="2">
    <location>
        <position position="138"/>
    </location>
</feature>
<comment type="caution">
    <text evidence="2">The sequence shown here is derived from an EMBL/GenBank/DDBJ whole genome shotgun (WGS) entry which is preliminary data.</text>
</comment>
<evidence type="ECO:0000313" key="2">
    <source>
        <dbReference type="EMBL" id="TGZ49989.1"/>
    </source>
</evidence>